<proteinExistence type="predicted"/>
<protein>
    <submittedName>
        <fullName evidence="2">Uncharacterized protein</fullName>
    </submittedName>
</protein>
<evidence type="ECO:0000313" key="3">
    <source>
        <dbReference type="Proteomes" id="UP001054821"/>
    </source>
</evidence>
<evidence type="ECO:0000256" key="1">
    <source>
        <dbReference type="SAM" id="MobiDB-lite"/>
    </source>
</evidence>
<dbReference type="Proteomes" id="UP001054821">
    <property type="component" value="Chromosome 2"/>
</dbReference>
<sequence length="191" mass="21789">MFWTTNQRIESEAPIVCRTDLASRVKGLHWKLDRSWVLKDKEKKKHSEPSHTKCSSKLPIPIPAASRRSKEAMVNQPVGNDTDNTERSKEALVENQQHDNFTDDTERSEESMGNQQNNIVGNNTEMSMESDDQRKWPDIEDSCKIQSISSGEGSPEVYFYPRNGSPSKTKMSGPKQFLQKACKWFPGKGRK</sequence>
<gene>
    <name evidence="2" type="ORF">L3X38_009752</name>
</gene>
<name>A0AAD4WGF5_PRUDU</name>
<evidence type="ECO:0000313" key="2">
    <source>
        <dbReference type="EMBL" id="KAI5341877.1"/>
    </source>
</evidence>
<accession>A0AAD4WGF5</accession>
<feature type="compositionally biased region" description="Basic and acidic residues" evidence="1">
    <location>
        <begin position="40"/>
        <end position="51"/>
    </location>
</feature>
<dbReference type="EMBL" id="JAJFAZ020000002">
    <property type="protein sequence ID" value="KAI5341877.1"/>
    <property type="molecule type" value="Genomic_DNA"/>
</dbReference>
<organism evidence="2 3">
    <name type="scientific">Prunus dulcis</name>
    <name type="common">Almond</name>
    <name type="synonym">Amygdalus dulcis</name>
    <dbReference type="NCBI Taxonomy" id="3755"/>
    <lineage>
        <taxon>Eukaryota</taxon>
        <taxon>Viridiplantae</taxon>
        <taxon>Streptophyta</taxon>
        <taxon>Embryophyta</taxon>
        <taxon>Tracheophyta</taxon>
        <taxon>Spermatophyta</taxon>
        <taxon>Magnoliopsida</taxon>
        <taxon>eudicotyledons</taxon>
        <taxon>Gunneridae</taxon>
        <taxon>Pentapetalae</taxon>
        <taxon>rosids</taxon>
        <taxon>fabids</taxon>
        <taxon>Rosales</taxon>
        <taxon>Rosaceae</taxon>
        <taxon>Amygdaloideae</taxon>
        <taxon>Amygdaleae</taxon>
        <taxon>Prunus</taxon>
    </lineage>
</organism>
<reference evidence="2 3" key="1">
    <citation type="journal article" date="2022" name="G3 (Bethesda)">
        <title>Whole-genome sequence and methylome profiling of the almond [Prunus dulcis (Mill.) D.A. Webb] cultivar 'Nonpareil'.</title>
        <authorList>
            <person name="D'Amico-Willman K.M."/>
            <person name="Ouma W.Z."/>
            <person name="Meulia T."/>
            <person name="Sideli G.M."/>
            <person name="Gradziel T.M."/>
            <person name="Fresnedo-Ramirez J."/>
        </authorList>
    </citation>
    <scope>NUCLEOTIDE SEQUENCE [LARGE SCALE GENOMIC DNA]</scope>
    <source>
        <strain evidence="2">Clone GOH B32 T37-40</strain>
    </source>
</reference>
<dbReference type="AlphaFoldDB" id="A0AAD4WGF5"/>
<feature type="compositionally biased region" description="Basic and acidic residues" evidence="1">
    <location>
        <begin position="84"/>
        <end position="110"/>
    </location>
</feature>
<feature type="compositionally biased region" description="Polar residues" evidence="1">
    <location>
        <begin position="111"/>
        <end position="127"/>
    </location>
</feature>
<feature type="region of interest" description="Disordered" evidence="1">
    <location>
        <begin position="146"/>
        <end position="175"/>
    </location>
</feature>
<comment type="caution">
    <text evidence="2">The sequence shown here is derived from an EMBL/GenBank/DDBJ whole genome shotgun (WGS) entry which is preliminary data.</text>
</comment>
<feature type="region of interest" description="Disordered" evidence="1">
    <location>
        <begin position="40"/>
        <end position="134"/>
    </location>
</feature>
<keyword evidence="3" id="KW-1185">Reference proteome</keyword>